<gene>
    <name evidence="6" type="ORF">OsI_34302</name>
</gene>
<evidence type="ECO:0000256" key="1">
    <source>
        <dbReference type="ARBA" id="ARBA00004167"/>
    </source>
</evidence>
<dbReference type="PANTHER" id="PTHR24298:SF914">
    <property type="entry name" value="OS10G0513400 PROTEIN"/>
    <property type="match status" value="1"/>
</dbReference>
<name>B8BHV3_ORYSI</name>
<dbReference type="InterPro" id="IPR001128">
    <property type="entry name" value="Cyt_P450"/>
</dbReference>
<dbReference type="Proteomes" id="UP000007015">
    <property type="component" value="Chromosome 10"/>
</dbReference>
<dbReference type="STRING" id="39946.B8BHV3"/>
<dbReference type="GO" id="GO:0005506">
    <property type="term" value="F:iron ion binding"/>
    <property type="evidence" value="ECO:0007669"/>
    <property type="project" value="InterPro"/>
</dbReference>
<sequence>MAIDATQWLLLLVVFLVAFLFTLLAKHGAVKRKHGVRVPPGPLAVPVLGSLVWLTHSSSANLEPLLRRLIARHGPVVSLRVGSRLSIFVADRRVAHAALVGCGAALADRPPDVTHSLLGESRNTITRSGYGPVWRLLRRNLVVETTHPSRVRLFAPARSWVRRVLVDKLADAGAHPASPPRVLEVFRYAMFSLLVLMCFGERLDEAAVRAIGAAQHDFLLYLGRKTSVFMFYPAITKHLFRGRVHLGLAVRRRQKELFMPLINSRARAQETNSTIR</sequence>
<evidence type="ECO:0000313" key="7">
    <source>
        <dbReference type="Proteomes" id="UP000007015"/>
    </source>
</evidence>
<dbReference type="HOGENOM" id="CLU_1206425_0_0_1"/>
<dbReference type="GO" id="GO:0016709">
    <property type="term" value="F:oxidoreductase activity, acting on paired donors, with incorporation or reduction of molecular oxygen, NAD(P)H as one donor, and incorporation of one atom of oxygen"/>
    <property type="evidence" value="ECO:0007669"/>
    <property type="project" value="TreeGrafter"/>
</dbReference>
<dbReference type="OMA" id="EESCANE"/>
<protein>
    <submittedName>
        <fullName evidence="6">Uncharacterized protein</fullName>
    </submittedName>
</protein>
<reference evidence="6 7" key="1">
    <citation type="journal article" date="2005" name="PLoS Biol.">
        <title>The genomes of Oryza sativa: a history of duplications.</title>
        <authorList>
            <person name="Yu J."/>
            <person name="Wang J."/>
            <person name="Lin W."/>
            <person name="Li S."/>
            <person name="Li H."/>
            <person name="Zhou J."/>
            <person name="Ni P."/>
            <person name="Dong W."/>
            <person name="Hu S."/>
            <person name="Zeng C."/>
            <person name="Zhang J."/>
            <person name="Zhang Y."/>
            <person name="Li R."/>
            <person name="Xu Z."/>
            <person name="Li S."/>
            <person name="Li X."/>
            <person name="Zheng H."/>
            <person name="Cong L."/>
            <person name="Lin L."/>
            <person name="Yin J."/>
            <person name="Geng J."/>
            <person name="Li G."/>
            <person name="Shi J."/>
            <person name="Liu J."/>
            <person name="Lv H."/>
            <person name="Li J."/>
            <person name="Wang J."/>
            <person name="Deng Y."/>
            <person name="Ran L."/>
            <person name="Shi X."/>
            <person name="Wang X."/>
            <person name="Wu Q."/>
            <person name="Li C."/>
            <person name="Ren X."/>
            <person name="Wang J."/>
            <person name="Wang X."/>
            <person name="Li D."/>
            <person name="Liu D."/>
            <person name="Zhang X."/>
            <person name="Ji Z."/>
            <person name="Zhao W."/>
            <person name="Sun Y."/>
            <person name="Zhang Z."/>
            <person name="Bao J."/>
            <person name="Han Y."/>
            <person name="Dong L."/>
            <person name="Ji J."/>
            <person name="Chen P."/>
            <person name="Wu S."/>
            <person name="Liu J."/>
            <person name="Xiao Y."/>
            <person name="Bu D."/>
            <person name="Tan J."/>
            <person name="Yang L."/>
            <person name="Ye C."/>
            <person name="Zhang J."/>
            <person name="Xu J."/>
            <person name="Zhou Y."/>
            <person name="Yu Y."/>
            <person name="Zhang B."/>
            <person name="Zhuang S."/>
            <person name="Wei H."/>
            <person name="Liu B."/>
            <person name="Lei M."/>
            <person name="Yu H."/>
            <person name="Li Y."/>
            <person name="Xu H."/>
            <person name="Wei S."/>
            <person name="He X."/>
            <person name="Fang L."/>
            <person name="Zhang Z."/>
            <person name="Zhang Y."/>
            <person name="Huang X."/>
            <person name="Su Z."/>
            <person name="Tong W."/>
            <person name="Li J."/>
            <person name="Tong Z."/>
            <person name="Li S."/>
            <person name="Ye J."/>
            <person name="Wang L."/>
            <person name="Fang L."/>
            <person name="Lei T."/>
            <person name="Chen C."/>
            <person name="Chen H."/>
            <person name="Xu Z."/>
            <person name="Li H."/>
            <person name="Huang H."/>
            <person name="Zhang F."/>
            <person name="Xu H."/>
            <person name="Li N."/>
            <person name="Zhao C."/>
            <person name="Li S."/>
            <person name="Dong L."/>
            <person name="Huang Y."/>
            <person name="Li L."/>
            <person name="Xi Y."/>
            <person name="Qi Q."/>
            <person name="Li W."/>
            <person name="Zhang B."/>
            <person name="Hu W."/>
            <person name="Zhang Y."/>
            <person name="Tian X."/>
            <person name="Jiao Y."/>
            <person name="Liang X."/>
            <person name="Jin J."/>
            <person name="Gao L."/>
            <person name="Zheng W."/>
            <person name="Hao B."/>
            <person name="Liu S."/>
            <person name="Wang W."/>
            <person name="Yuan L."/>
            <person name="Cao M."/>
            <person name="McDermott J."/>
            <person name="Samudrala R."/>
            <person name="Wang J."/>
            <person name="Wong G.K."/>
            <person name="Yang H."/>
        </authorList>
    </citation>
    <scope>NUCLEOTIDE SEQUENCE [LARGE SCALE GENOMIC DNA]</scope>
    <source>
        <strain evidence="7">cv. 93-11</strain>
    </source>
</reference>
<dbReference type="PANTHER" id="PTHR24298">
    <property type="entry name" value="FLAVONOID 3'-MONOOXYGENASE-RELATED"/>
    <property type="match status" value="1"/>
</dbReference>
<dbReference type="InterPro" id="IPR036396">
    <property type="entry name" value="Cyt_P450_sf"/>
</dbReference>
<evidence type="ECO:0000256" key="5">
    <source>
        <dbReference type="ARBA" id="ARBA00023136"/>
    </source>
</evidence>
<dbReference type="InterPro" id="IPR051103">
    <property type="entry name" value="Plant_metabolite_P450s"/>
</dbReference>
<keyword evidence="2" id="KW-0812">Transmembrane</keyword>
<organism evidence="6 7">
    <name type="scientific">Oryza sativa subsp. indica</name>
    <name type="common">Rice</name>
    <dbReference type="NCBI Taxonomy" id="39946"/>
    <lineage>
        <taxon>Eukaryota</taxon>
        <taxon>Viridiplantae</taxon>
        <taxon>Streptophyta</taxon>
        <taxon>Embryophyta</taxon>
        <taxon>Tracheophyta</taxon>
        <taxon>Spermatophyta</taxon>
        <taxon>Magnoliopsida</taxon>
        <taxon>Liliopsida</taxon>
        <taxon>Poales</taxon>
        <taxon>Poaceae</taxon>
        <taxon>BOP clade</taxon>
        <taxon>Oryzoideae</taxon>
        <taxon>Oryzeae</taxon>
        <taxon>Oryzinae</taxon>
        <taxon>Oryza</taxon>
        <taxon>Oryza sativa</taxon>
    </lineage>
</organism>
<dbReference type="Gramene" id="BGIOSGA033269-TA">
    <property type="protein sequence ID" value="BGIOSGA033269-PA"/>
    <property type="gene ID" value="BGIOSGA033269"/>
</dbReference>
<dbReference type="GO" id="GO:0016020">
    <property type="term" value="C:membrane"/>
    <property type="evidence" value="ECO:0007669"/>
    <property type="project" value="UniProtKB-SubCell"/>
</dbReference>
<dbReference type="Pfam" id="PF00067">
    <property type="entry name" value="p450"/>
    <property type="match status" value="1"/>
</dbReference>
<accession>B8BHV3</accession>
<evidence type="ECO:0000256" key="2">
    <source>
        <dbReference type="ARBA" id="ARBA00022692"/>
    </source>
</evidence>
<dbReference type="EMBL" id="CM000135">
    <property type="protein sequence ID" value="EEC67305.1"/>
    <property type="molecule type" value="Genomic_DNA"/>
</dbReference>
<keyword evidence="4" id="KW-1133">Transmembrane helix</keyword>
<comment type="subcellular location">
    <subcellularLocation>
        <location evidence="1">Membrane</location>
        <topology evidence="1">Single-pass membrane protein</topology>
    </subcellularLocation>
</comment>
<proteinExistence type="predicted"/>
<evidence type="ECO:0000313" key="6">
    <source>
        <dbReference type="EMBL" id="EEC67305.1"/>
    </source>
</evidence>
<dbReference type="GO" id="GO:0020037">
    <property type="term" value="F:heme binding"/>
    <property type="evidence" value="ECO:0007669"/>
    <property type="project" value="InterPro"/>
</dbReference>
<evidence type="ECO:0000256" key="3">
    <source>
        <dbReference type="ARBA" id="ARBA00022723"/>
    </source>
</evidence>
<dbReference type="AlphaFoldDB" id="B8BHV3"/>
<keyword evidence="7" id="KW-1185">Reference proteome</keyword>
<dbReference type="Gene3D" id="1.10.630.10">
    <property type="entry name" value="Cytochrome P450"/>
    <property type="match status" value="1"/>
</dbReference>
<evidence type="ECO:0000256" key="4">
    <source>
        <dbReference type="ARBA" id="ARBA00022989"/>
    </source>
</evidence>
<dbReference type="SUPFAM" id="SSF48264">
    <property type="entry name" value="Cytochrome P450"/>
    <property type="match status" value="1"/>
</dbReference>
<keyword evidence="5" id="KW-0472">Membrane</keyword>
<keyword evidence="3" id="KW-0479">Metal-binding</keyword>